<comment type="similarity">
    <text evidence="3">Belongs to the CTC1 family.</text>
</comment>
<keyword evidence="8" id="KW-0539">Nucleus</keyword>
<organism evidence="9 10">
    <name type="scientific">Sphagnum troendelagicum</name>
    <dbReference type="NCBI Taxonomy" id="128251"/>
    <lineage>
        <taxon>Eukaryota</taxon>
        <taxon>Viridiplantae</taxon>
        <taxon>Streptophyta</taxon>
        <taxon>Embryophyta</taxon>
        <taxon>Bryophyta</taxon>
        <taxon>Sphagnophytina</taxon>
        <taxon>Sphagnopsida</taxon>
        <taxon>Sphagnales</taxon>
        <taxon>Sphagnaceae</taxon>
        <taxon>Sphagnum</taxon>
    </lineage>
</organism>
<accession>A0ABP0UFW3</accession>
<keyword evidence="7" id="KW-0238">DNA-binding</keyword>
<evidence type="ECO:0000256" key="6">
    <source>
        <dbReference type="ARBA" id="ARBA00022895"/>
    </source>
</evidence>
<dbReference type="InterPro" id="IPR042617">
    <property type="entry name" value="CTC1-like"/>
</dbReference>
<evidence type="ECO:0000313" key="9">
    <source>
        <dbReference type="EMBL" id="CAK9220034.1"/>
    </source>
</evidence>
<evidence type="ECO:0000256" key="3">
    <source>
        <dbReference type="ARBA" id="ARBA00006332"/>
    </source>
</evidence>
<name>A0ABP0UFW3_9BRYO</name>
<evidence type="ECO:0000256" key="5">
    <source>
        <dbReference type="ARBA" id="ARBA00022454"/>
    </source>
</evidence>
<dbReference type="PANTHER" id="PTHR14865:SF2">
    <property type="entry name" value="CST COMPLEX SUBUNIT CTC1"/>
    <property type="match status" value="1"/>
</dbReference>
<keyword evidence="5" id="KW-0158">Chromosome</keyword>
<proteinExistence type="inferred from homology"/>
<dbReference type="InterPro" id="IPR028262">
    <property type="entry name" value="CTC1_plant"/>
</dbReference>
<evidence type="ECO:0000256" key="2">
    <source>
        <dbReference type="ARBA" id="ARBA00004574"/>
    </source>
</evidence>
<reference evidence="9" key="1">
    <citation type="submission" date="2024-02" db="EMBL/GenBank/DDBJ databases">
        <authorList>
            <consortium name="ELIXIR-Norway"/>
            <consortium name="Elixir Norway"/>
        </authorList>
    </citation>
    <scope>NUCLEOTIDE SEQUENCE</scope>
</reference>
<dbReference type="Proteomes" id="UP001497512">
    <property type="component" value="Chromosome 3"/>
</dbReference>
<evidence type="ECO:0000256" key="1">
    <source>
        <dbReference type="ARBA" id="ARBA00004123"/>
    </source>
</evidence>
<gene>
    <name evidence="9" type="ORF">CSSPTR1EN2_LOCUS15103</name>
</gene>
<evidence type="ECO:0000256" key="7">
    <source>
        <dbReference type="ARBA" id="ARBA00023125"/>
    </source>
</evidence>
<dbReference type="PANTHER" id="PTHR14865">
    <property type="entry name" value="CST COMPLEX SUBUNIT CTC1"/>
    <property type="match status" value="1"/>
</dbReference>
<evidence type="ECO:0000313" key="10">
    <source>
        <dbReference type="Proteomes" id="UP001497512"/>
    </source>
</evidence>
<evidence type="ECO:0000256" key="8">
    <source>
        <dbReference type="ARBA" id="ARBA00023242"/>
    </source>
</evidence>
<dbReference type="EMBL" id="OZ019895">
    <property type="protein sequence ID" value="CAK9220034.1"/>
    <property type="molecule type" value="Genomic_DNA"/>
</dbReference>
<protein>
    <recommendedName>
        <fullName evidence="4">CST complex subunit CTC1</fullName>
    </recommendedName>
</protein>
<evidence type="ECO:0000256" key="4">
    <source>
        <dbReference type="ARBA" id="ARBA00016175"/>
    </source>
</evidence>
<keyword evidence="10" id="KW-1185">Reference proteome</keyword>
<sequence>MHENRLSLRDLLSITLPFSCSSFLLHNTHSLPLASSSSDAAEQTCVVDSGSHPKRTREGAAAAAFPVVEFCNSVRKKKKQRLGSELLQISTEPWSIVGRLQLWNTTTSTSSVADLQRDHRTIDCLALTDGEISICCSVASLHPQFLGQLVQITCWTFVPRTACSAVCRHAVVKCSSVVEAAAAEESKQLFSSSGNTNVSQKYVGKGKIVHGPSCSGEDYKSSLSAGGCLEIHNLKLLPGSSALSLQLPTFPSLSLIPTAADIGKIVCESPQLKKRVHNSQVEIWGLLHCISPPFVLPSKASPLSASVAKSAKAWSATEKSVFKQESAGQTMLGFVVELRMCPHIPGCEHNALLPAVGKECVHVYFSGSVASWRPVLSVVIGQCVTITGLQRKLILVGPEKNEHFLFVATKSSLVSQLSTSGCVPMDCGAKEPCFRARERDPTASGVTRATVHKELACDSKEGARIGSYIGIVTDIPMPSQLVELNKRAWLLLTHYNVSQLHGLRVGAMVAVRHVHIMVLDSAGEKGLLLGACFRSHVCVVLFSDLNVMPVLQQPSRNHLSKHMEHLPFASAFWILQVIVSLRCKFQGVYTQKQLIGSKKCAGIIQACLPILLTTPVTLHRDVFKEFFWHSRFCRLGEDFPSRLSTKVPPISNFCDHIESLWHDPHSIVWQAGKKHCDCFETHREWNPSLGLQTGENSAHYVRRIISSAELGLVLIGSLRVCQDSGKLQLVDATGALDVMVPDLQCFANLSSTYQITSFSLVVEGKWRTSTQSAEANCGRLPNSPVAWSTLLKGLVFKMEPSNLLSYYVHFQIQHASCFKNLIWPSRETCTSNPSWLRKFNQIEGHDNSWEGRQFEILMVTHKHPVRLKPGVEAGEGNQWTLYAEAILLPFCLRIVGESSAPNECSYLPMANVQMDLRNSRMTNLNKKPDAKYQEGGFEGSNADLDNSATGNRVVTGCSIRCSVCFVLNEYPGGKMKVEQHAHTYSSSLDIKGCLKMKEKLGSGAFCCQTEEECLGHIMDCDFRKVILEFDQSGSEYSQVLHMGHFYLLPILRSEPPTCTNLKNSLQLAKFTVGASCPLLSLAWSFSEDGHPSRTNAVAKDSLEILSGQKLPKPYCLLEQADQKPPGYNDNTVTDIYAHGRSPSGIITRCKCNSGTTVQQCSDMRHLNACTALLDQYMQVQDVVLTVGKTSQKYFRNLLTKLKAQAVAQLLSVREALDCASHHAKTVSDSLCNHEEALENKSDPGIVPNSAGIFAIQGALVSVCGQVESVEPLGSFASLRSGHQLKLKQPFSSSSSNNFLEHQPLVLNVQDLNGCQIIKVHCNFEKYVCPVGLGPGVIACFRHILLQRSPNVQLQSLPTTLIEIHSIRERLPVFSQGAQMDNLLTALTKHQRRPVDLLDCPKKLDLLSDLVNPTDISGRYLRLHCRVVGVQNLDLQWQGSLSFQSAGLDYDWLSMNCQEMLHCVSVTLGCFTIDDGSSVGDCWATGQVATELLGFPSVFEKTQAQLQILTSRIFPVLKRGSEMEASLDQVLCMLVHCHGRITVETEGSQAETGNMSWLVKGADGNTLQEEEAVILRVIMQRACQMSSLVLECSALSIEEKMAIQTGEKRVPTSALALINGRPMQTQVCKRIQLFARLVESVNSWRELQNMSE</sequence>
<dbReference type="Pfam" id="PF15491">
    <property type="entry name" value="CTC1_2"/>
    <property type="match status" value="1"/>
</dbReference>
<keyword evidence="6" id="KW-0779">Telomere</keyword>
<comment type="subcellular location">
    <subcellularLocation>
        <location evidence="2">Chromosome</location>
        <location evidence="2">Telomere</location>
    </subcellularLocation>
    <subcellularLocation>
        <location evidence="1">Nucleus</location>
    </subcellularLocation>
</comment>